<keyword evidence="3" id="KW-1185">Reference proteome</keyword>
<organism evidence="2 3">
    <name type="scientific">Symbiodinium microadriaticum</name>
    <name type="common">Dinoflagellate</name>
    <name type="synonym">Zooxanthella microadriatica</name>
    <dbReference type="NCBI Taxonomy" id="2951"/>
    <lineage>
        <taxon>Eukaryota</taxon>
        <taxon>Sar</taxon>
        <taxon>Alveolata</taxon>
        <taxon>Dinophyceae</taxon>
        <taxon>Suessiales</taxon>
        <taxon>Symbiodiniaceae</taxon>
        <taxon>Symbiodinium</taxon>
    </lineage>
</organism>
<comment type="caution">
    <text evidence="2">The sequence shown here is derived from an EMBL/GenBank/DDBJ whole genome shotgun (WGS) entry which is preliminary data.</text>
</comment>
<dbReference type="EMBL" id="LSRX01000103">
    <property type="protein sequence ID" value="OLQ09150.1"/>
    <property type="molecule type" value="Genomic_DNA"/>
</dbReference>
<protein>
    <submittedName>
        <fullName evidence="2">Uncharacterized protein</fullName>
    </submittedName>
</protein>
<name>A0A1Q9ENZ7_SYMMI</name>
<dbReference type="OrthoDB" id="10278989at2759"/>
<feature type="region of interest" description="Disordered" evidence="1">
    <location>
        <begin position="1"/>
        <end position="28"/>
    </location>
</feature>
<proteinExistence type="predicted"/>
<feature type="region of interest" description="Disordered" evidence="1">
    <location>
        <begin position="85"/>
        <end position="110"/>
    </location>
</feature>
<sequence>MPALWSSGGAGHRPLELNLGRRGGGDPSATVNTAKCVIADSYGRGFQRTPPQGQVHLLPMTATTNELPRAWSQPALDPEYREYRARPATGSVASRPSRASSSSSLRRSEPERFVGRHTAYQFPSAHAWPQWQIPRPTNTTYGSFHAASRWQDFGLSLWVLSQDSSEDFPESKAHTGLDALKESEVLTRCISSTSCEAALDCN</sequence>
<dbReference type="AlphaFoldDB" id="A0A1Q9ENZ7"/>
<evidence type="ECO:0000313" key="2">
    <source>
        <dbReference type="EMBL" id="OLQ09150.1"/>
    </source>
</evidence>
<feature type="compositionally biased region" description="Low complexity" evidence="1">
    <location>
        <begin position="91"/>
        <end position="105"/>
    </location>
</feature>
<reference evidence="2 3" key="1">
    <citation type="submission" date="2016-02" db="EMBL/GenBank/DDBJ databases">
        <title>Genome analysis of coral dinoflagellate symbionts highlights evolutionary adaptations to a symbiotic lifestyle.</title>
        <authorList>
            <person name="Aranda M."/>
            <person name="Li Y."/>
            <person name="Liew Y.J."/>
            <person name="Baumgarten S."/>
            <person name="Simakov O."/>
            <person name="Wilson M."/>
            <person name="Piel J."/>
            <person name="Ashoor H."/>
            <person name="Bougouffa S."/>
            <person name="Bajic V.B."/>
            <person name="Ryu T."/>
            <person name="Ravasi T."/>
            <person name="Bayer T."/>
            <person name="Micklem G."/>
            <person name="Kim H."/>
            <person name="Bhak J."/>
            <person name="Lajeunesse T.C."/>
            <person name="Voolstra C.R."/>
        </authorList>
    </citation>
    <scope>NUCLEOTIDE SEQUENCE [LARGE SCALE GENOMIC DNA]</scope>
    <source>
        <strain evidence="2 3">CCMP2467</strain>
    </source>
</reference>
<evidence type="ECO:0000256" key="1">
    <source>
        <dbReference type="SAM" id="MobiDB-lite"/>
    </source>
</evidence>
<dbReference type="Proteomes" id="UP000186817">
    <property type="component" value="Unassembled WGS sequence"/>
</dbReference>
<evidence type="ECO:0000313" key="3">
    <source>
        <dbReference type="Proteomes" id="UP000186817"/>
    </source>
</evidence>
<gene>
    <name evidence="2" type="ORF">AK812_SmicGene49057</name>
</gene>
<accession>A0A1Q9ENZ7</accession>